<proteinExistence type="predicted"/>
<organism evidence="1 2">
    <name type="scientific">Lederbergia lenta</name>
    <name type="common">Bacillus lentus</name>
    <dbReference type="NCBI Taxonomy" id="1467"/>
    <lineage>
        <taxon>Bacteria</taxon>
        <taxon>Bacillati</taxon>
        <taxon>Bacillota</taxon>
        <taxon>Bacilli</taxon>
        <taxon>Bacillales</taxon>
        <taxon>Bacillaceae</taxon>
        <taxon>Lederbergia</taxon>
    </lineage>
</organism>
<dbReference type="KEGG" id="blen:NCTC4824_02398"/>
<evidence type="ECO:0008006" key="3">
    <source>
        <dbReference type="Google" id="ProtNLM"/>
    </source>
</evidence>
<dbReference type="Pfam" id="PF13040">
    <property type="entry name" value="Fur_reg_FbpB"/>
    <property type="match status" value="1"/>
</dbReference>
<dbReference type="EMBL" id="LS483476">
    <property type="protein sequence ID" value="SQI59497.1"/>
    <property type="molecule type" value="Genomic_DNA"/>
</dbReference>
<name>A0A2X4W4F1_LEDLE</name>
<keyword evidence="2" id="KW-1185">Reference proteome</keyword>
<dbReference type="RefSeq" id="WP_066138962.1">
    <property type="nucleotide sequence ID" value="NZ_CBCSGM010000001.1"/>
</dbReference>
<dbReference type="AlphaFoldDB" id="A0A2X4W4F1"/>
<evidence type="ECO:0000313" key="2">
    <source>
        <dbReference type="Proteomes" id="UP000249134"/>
    </source>
</evidence>
<dbReference type="STRING" id="1348624.GCA_001591545_01448"/>
<sequence>MRRPGKKSFTDLVQENRQALLNDAEALEKIEDKLEEKRTRNA</sequence>
<gene>
    <name evidence="1" type="ORF">NCTC4824_02398</name>
</gene>
<reference evidence="1 2" key="1">
    <citation type="submission" date="2018-06" db="EMBL/GenBank/DDBJ databases">
        <authorList>
            <consortium name="Pathogen Informatics"/>
            <person name="Doyle S."/>
        </authorList>
    </citation>
    <scope>NUCLEOTIDE SEQUENCE [LARGE SCALE GENOMIC DNA]</scope>
    <source>
        <strain evidence="1 2">NCTC4824</strain>
    </source>
</reference>
<accession>A0A2X4W4F1</accession>
<dbReference type="InterPro" id="IPR025004">
    <property type="entry name" value="SenN/SenS"/>
</dbReference>
<evidence type="ECO:0000313" key="1">
    <source>
        <dbReference type="EMBL" id="SQI59497.1"/>
    </source>
</evidence>
<dbReference type="Proteomes" id="UP000249134">
    <property type="component" value="Chromosome 1"/>
</dbReference>
<protein>
    <recommendedName>
        <fullName evidence="3">FbpB family small basic protein</fullName>
    </recommendedName>
</protein>